<keyword evidence="8 9" id="KW-0862">Zinc</keyword>
<dbReference type="HAMAP" id="MF_00009">
    <property type="entry name" value="Endoribonucl_YbeY"/>
    <property type="match status" value="1"/>
</dbReference>
<keyword evidence="3 9" id="KW-0698">rRNA processing</keyword>
<dbReference type="PANTHER" id="PTHR46986">
    <property type="entry name" value="ENDORIBONUCLEASE YBEY, CHLOROPLASTIC"/>
    <property type="match status" value="1"/>
</dbReference>
<evidence type="ECO:0000256" key="6">
    <source>
        <dbReference type="ARBA" id="ARBA00022759"/>
    </source>
</evidence>
<dbReference type="GO" id="GO:0005737">
    <property type="term" value="C:cytoplasm"/>
    <property type="evidence" value="ECO:0007669"/>
    <property type="project" value="UniProtKB-SubCell"/>
</dbReference>
<dbReference type="GO" id="GO:0004521">
    <property type="term" value="F:RNA endonuclease activity"/>
    <property type="evidence" value="ECO:0007669"/>
    <property type="project" value="UniProtKB-UniRule"/>
</dbReference>
<proteinExistence type="inferred from homology"/>
<dbReference type="InterPro" id="IPR023091">
    <property type="entry name" value="MetalPrtase_cat_dom_sf_prd"/>
</dbReference>
<evidence type="ECO:0000256" key="2">
    <source>
        <dbReference type="ARBA" id="ARBA00022517"/>
    </source>
</evidence>
<accession>A0A3M8PBC4</accession>
<dbReference type="InterPro" id="IPR020549">
    <property type="entry name" value="YbeY_CS"/>
</dbReference>
<dbReference type="EMBL" id="RIAX01000001">
    <property type="protein sequence ID" value="RNF41019.1"/>
    <property type="molecule type" value="Genomic_DNA"/>
</dbReference>
<organism evidence="10 11">
    <name type="scientific">Planococcus salinus</name>
    <dbReference type="NCBI Taxonomy" id="1848460"/>
    <lineage>
        <taxon>Bacteria</taxon>
        <taxon>Bacillati</taxon>
        <taxon>Bacillota</taxon>
        <taxon>Bacilli</taxon>
        <taxon>Bacillales</taxon>
        <taxon>Caryophanaceae</taxon>
        <taxon>Planococcus</taxon>
    </lineage>
</organism>
<sequence length="160" mass="18220">MLSIDLMDETASLTDKELQLVEKVLQHAALEEQVGAAEVSVTFVTNNEIREINKEYRGKDQPTDVISFAMEELGEGEMEIVGSLEPRMLGDIIISLERTKEQANDYGHSFERELAFLAVHGFLHLLGYDHMNEQDEKKMFSRQEEILASLGITRDHHESE</sequence>
<dbReference type="GO" id="GO:0004222">
    <property type="term" value="F:metalloendopeptidase activity"/>
    <property type="evidence" value="ECO:0007669"/>
    <property type="project" value="InterPro"/>
</dbReference>
<dbReference type="InterPro" id="IPR002036">
    <property type="entry name" value="YbeY"/>
</dbReference>
<dbReference type="GO" id="GO:0006364">
    <property type="term" value="P:rRNA processing"/>
    <property type="evidence" value="ECO:0007669"/>
    <property type="project" value="UniProtKB-UniRule"/>
</dbReference>
<dbReference type="NCBIfam" id="TIGR00043">
    <property type="entry name" value="rRNA maturation RNase YbeY"/>
    <property type="match status" value="1"/>
</dbReference>
<comment type="cofactor">
    <cofactor evidence="9">
        <name>Zn(2+)</name>
        <dbReference type="ChEBI" id="CHEBI:29105"/>
    </cofactor>
    <text evidence="9">Binds 1 zinc ion.</text>
</comment>
<evidence type="ECO:0000256" key="1">
    <source>
        <dbReference type="ARBA" id="ARBA00010875"/>
    </source>
</evidence>
<dbReference type="AlphaFoldDB" id="A0A3M8PBC4"/>
<dbReference type="GO" id="GO:0008270">
    <property type="term" value="F:zinc ion binding"/>
    <property type="evidence" value="ECO:0007669"/>
    <property type="project" value="UniProtKB-UniRule"/>
</dbReference>
<protein>
    <recommendedName>
        <fullName evidence="9">Endoribonuclease YbeY</fullName>
        <ecNumber evidence="9">3.1.-.-</ecNumber>
    </recommendedName>
</protein>
<evidence type="ECO:0000256" key="7">
    <source>
        <dbReference type="ARBA" id="ARBA00022801"/>
    </source>
</evidence>
<comment type="caution">
    <text evidence="10">The sequence shown here is derived from an EMBL/GenBank/DDBJ whole genome shotgun (WGS) entry which is preliminary data.</text>
</comment>
<evidence type="ECO:0000256" key="4">
    <source>
        <dbReference type="ARBA" id="ARBA00022722"/>
    </source>
</evidence>
<dbReference type="Pfam" id="PF02130">
    <property type="entry name" value="YbeY"/>
    <property type="match status" value="1"/>
</dbReference>
<keyword evidence="6 9" id="KW-0255">Endonuclease</keyword>
<feature type="binding site" evidence="9">
    <location>
        <position position="130"/>
    </location>
    <ligand>
        <name>Zn(2+)</name>
        <dbReference type="ChEBI" id="CHEBI:29105"/>
        <note>catalytic</note>
    </ligand>
</feature>
<evidence type="ECO:0000313" key="11">
    <source>
        <dbReference type="Proteomes" id="UP000275473"/>
    </source>
</evidence>
<keyword evidence="7 9" id="KW-0378">Hydrolase</keyword>
<name>A0A3M8PBC4_9BACL</name>
<evidence type="ECO:0000256" key="5">
    <source>
        <dbReference type="ARBA" id="ARBA00022723"/>
    </source>
</evidence>
<keyword evidence="5 9" id="KW-0479">Metal-binding</keyword>
<feature type="binding site" evidence="9">
    <location>
        <position position="120"/>
    </location>
    <ligand>
        <name>Zn(2+)</name>
        <dbReference type="ChEBI" id="CHEBI:29105"/>
        <note>catalytic</note>
    </ligand>
</feature>
<keyword evidence="9" id="KW-0963">Cytoplasm</keyword>
<dbReference type="PROSITE" id="PS01306">
    <property type="entry name" value="UPF0054"/>
    <property type="match status" value="1"/>
</dbReference>
<dbReference type="Proteomes" id="UP000275473">
    <property type="component" value="Unassembled WGS sequence"/>
</dbReference>
<evidence type="ECO:0000256" key="9">
    <source>
        <dbReference type="HAMAP-Rule" id="MF_00009"/>
    </source>
</evidence>
<dbReference type="Gene3D" id="3.40.390.30">
    <property type="entry name" value="Metalloproteases ('zincins'), catalytic domain"/>
    <property type="match status" value="1"/>
</dbReference>
<comment type="function">
    <text evidence="9">Single strand-specific metallo-endoribonuclease involved in late-stage 70S ribosome quality control and in maturation of the 3' terminus of the 16S rRNA.</text>
</comment>
<dbReference type="RefSeq" id="WP_123163768.1">
    <property type="nucleotide sequence ID" value="NZ_RIAX01000001.1"/>
</dbReference>
<dbReference type="OrthoDB" id="9807740at2"/>
<keyword evidence="11" id="KW-1185">Reference proteome</keyword>
<dbReference type="EC" id="3.1.-.-" evidence="9"/>
<dbReference type="PANTHER" id="PTHR46986:SF1">
    <property type="entry name" value="ENDORIBONUCLEASE YBEY, CHLOROPLASTIC"/>
    <property type="match status" value="1"/>
</dbReference>
<evidence type="ECO:0000313" key="10">
    <source>
        <dbReference type="EMBL" id="RNF41019.1"/>
    </source>
</evidence>
<feature type="binding site" evidence="9">
    <location>
        <position position="124"/>
    </location>
    <ligand>
        <name>Zn(2+)</name>
        <dbReference type="ChEBI" id="CHEBI:29105"/>
        <note>catalytic</note>
    </ligand>
</feature>
<keyword evidence="2 9" id="KW-0690">Ribosome biogenesis</keyword>
<keyword evidence="4 9" id="KW-0540">Nuclease</keyword>
<comment type="similarity">
    <text evidence="1 9">Belongs to the endoribonuclease YbeY family.</text>
</comment>
<dbReference type="SUPFAM" id="SSF55486">
    <property type="entry name" value="Metalloproteases ('zincins'), catalytic domain"/>
    <property type="match status" value="1"/>
</dbReference>
<gene>
    <name evidence="9 10" type="primary">ybeY</name>
    <name evidence="10" type="ORF">EEX84_01310</name>
</gene>
<evidence type="ECO:0000256" key="8">
    <source>
        <dbReference type="ARBA" id="ARBA00022833"/>
    </source>
</evidence>
<comment type="subcellular location">
    <subcellularLocation>
        <location evidence="9">Cytoplasm</location>
    </subcellularLocation>
</comment>
<evidence type="ECO:0000256" key="3">
    <source>
        <dbReference type="ARBA" id="ARBA00022552"/>
    </source>
</evidence>
<reference evidence="10 11" key="1">
    <citation type="journal article" date="2018" name="Int. J. Syst. Evol. Microbiol.">
        <title>Planococcus salinus sp. nov., a moderately halophilic bacterium isolated from a saline-alkali soil.</title>
        <authorList>
            <person name="Gan L."/>
        </authorList>
    </citation>
    <scope>NUCLEOTIDE SEQUENCE [LARGE SCALE GENOMIC DNA]</scope>
    <source>
        <strain evidence="10 11">LCB217</strain>
    </source>
</reference>